<dbReference type="AlphaFoldDB" id="A0A9P7BL56"/>
<gene>
    <name evidence="1" type="ORF">G6F64_012139</name>
</gene>
<comment type="caution">
    <text evidence="1">The sequence shown here is derived from an EMBL/GenBank/DDBJ whole genome shotgun (WGS) entry which is preliminary data.</text>
</comment>
<protein>
    <submittedName>
        <fullName evidence="1">Uncharacterized protein</fullName>
    </submittedName>
</protein>
<evidence type="ECO:0000313" key="1">
    <source>
        <dbReference type="EMBL" id="KAG1301058.1"/>
    </source>
</evidence>
<proteinExistence type="predicted"/>
<dbReference type="Proteomes" id="UP000716291">
    <property type="component" value="Unassembled WGS sequence"/>
</dbReference>
<dbReference type="EMBL" id="JAANQT010003427">
    <property type="protein sequence ID" value="KAG1301058.1"/>
    <property type="molecule type" value="Genomic_DNA"/>
</dbReference>
<evidence type="ECO:0000313" key="2">
    <source>
        <dbReference type="Proteomes" id="UP000716291"/>
    </source>
</evidence>
<accession>A0A9P7BL56</accession>
<name>A0A9P7BL56_RHIOR</name>
<organism evidence="1 2">
    <name type="scientific">Rhizopus oryzae</name>
    <name type="common">Mucormycosis agent</name>
    <name type="synonym">Rhizopus arrhizus var. delemar</name>
    <dbReference type="NCBI Taxonomy" id="64495"/>
    <lineage>
        <taxon>Eukaryota</taxon>
        <taxon>Fungi</taxon>
        <taxon>Fungi incertae sedis</taxon>
        <taxon>Mucoromycota</taxon>
        <taxon>Mucoromycotina</taxon>
        <taxon>Mucoromycetes</taxon>
        <taxon>Mucorales</taxon>
        <taxon>Mucorineae</taxon>
        <taxon>Rhizopodaceae</taxon>
        <taxon>Rhizopus</taxon>
    </lineage>
</organism>
<reference evidence="1" key="1">
    <citation type="journal article" date="2020" name="Microb. Genom.">
        <title>Genetic diversity of clinical and environmental Mucorales isolates obtained from an investigation of mucormycosis cases among solid organ transplant recipients.</title>
        <authorList>
            <person name="Nguyen M.H."/>
            <person name="Kaul D."/>
            <person name="Muto C."/>
            <person name="Cheng S.J."/>
            <person name="Richter R.A."/>
            <person name="Bruno V.M."/>
            <person name="Liu G."/>
            <person name="Beyhan S."/>
            <person name="Sundermann A.J."/>
            <person name="Mounaud S."/>
            <person name="Pasculle A.W."/>
            <person name="Nierman W.C."/>
            <person name="Driscoll E."/>
            <person name="Cumbie R."/>
            <person name="Clancy C.J."/>
            <person name="Dupont C.L."/>
        </authorList>
    </citation>
    <scope>NUCLEOTIDE SEQUENCE</scope>
    <source>
        <strain evidence="1">GL11</strain>
    </source>
</reference>
<keyword evidence="2" id="KW-1185">Reference proteome</keyword>
<sequence>MLFIKFEQAVEYTIPKKKQNVVTENLNDDSFSDSCSSQEEDQTLSKRDALDYLKQILLNATPINDKEYDRVFVSTFEQHELLAKHFGKTNVTANQFERWINADGYWGSTRRLQRGEHPHRQRGRYVWKLKDEHCDLIDRESYKRLKNHLRTNPMITIGYVRKSLTKEGHVSRLGLLQKMINRLKRGTYCSKVYVSPKSTAATPLKQRDQVENEIDLTQLDCCDGDTRTFIDKLKCDFREIRIACHVLVK</sequence>